<name>A0ABP9F3N9_9PSEU</name>
<dbReference type="InterPro" id="IPR002213">
    <property type="entry name" value="UDP_glucos_trans"/>
</dbReference>
<dbReference type="SUPFAM" id="SSF53756">
    <property type="entry name" value="UDP-Glycosyltransferase/glycogen phosphorylase"/>
    <property type="match status" value="1"/>
</dbReference>
<evidence type="ECO:0000313" key="5">
    <source>
        <dbReference type="Proteomes" id="UP001500457"/>
    </source>
</evidence>
<evidence type="ECO:0000256" key="3">
    <source>
        <dbReference type="RuleBase" id="RU003718"/>
    </source>
</evidence>
<evidence type="ECO:0000313" key="4">
    <source>
        <dbReference type="EMBL" id="GAA4892783.1"/>
    </source>
</evidence>
<accession>A0ABP9F3N9</accession>
<organism evidence="4 5">
    <name type="scientific">Actinomycetospora straminea</name>
    <dbReference type="NCBI Taxonomy" id="663607"/>
    <lineage>
        <taxon>Bacteria</taxon>
        <taxon>Bacillati</taxon>
        <taxon>Actinomycetota</taxon>
        <taxon>Actinomycetes</taxon>
        <taxon>Pseudonocardiales</taxon>
        <taxon>Pseudonocardiaceae</taxon>
        <taxon>Actinomycetospora</taxon>
    </lineage>
</organism>
<dbReference type="PROSITE" id="PS00375">
    <property type="entry name" value="UDPGT"/>
    <property type="match status" value="1"/>
</dbReference>
<dbReference type="RefSeq" id="WP_274234632.1">
    <property type="nucleotide sequence ID" value="NZ_BAABHQ010000023.1"/>
</dbReference>
<dbReference type="Proteomes" id="UP001500457">
    <property type="component" value="Unassembled WGS sequence"/>
</dbReference>
<reference evidence="5" key="1">
    <citation type="journal article" date="2019" name="Int. J. Syst. Evol. Microbiol.">
        <title>The Global Catalogue of Microorganisms (GCM) 10K type strain sequencing project: providing services to taxonomists for standard genome sequencing and annotation.</title>
        <authorList>
            <consortium name="The Broad Institute Genomics Platform"/>
            <consortium name="The Broad Institute Genome Sequencing Center for Infectious Disease"/>
            <person name="Wu L."/>
            <person name="Ma J."/>
        </authorList>
    </citation>
    <scope>NUCLEOTIDE SEQUENCE [LARGE SCALE GENOMIC DNA]</scope>
    <source>
        <strain evidence="5">JCM 17983</strain>
    </source>
</reference>
<comment type="similarity">
    <text evidence="1 3">Belongs to the UDP-glycosyltransferase family.</text>
</comment>
<sequence>MSRILCVALAGHGHVTPMLPIVGELVRRGHDVAFACGPEHADAVTRGGATWVELPGLPPFVPPAEVGPDAVLTWLRHFFGALARTYPVLLAHARERRPDVVVYDATNWPGRLAAHAVGVPAVRTVPNLAENEHWRGIDHALFAGLHDHPEAARLGEDVAAFAREHGVELDVAATLEVVEDLNLVFVPRTFQPAGDTFDDRFLFLGPVVGERGEEPFAPPVDDLPLVYVSLGSIFTGRPDVYRACRDAFADGRYAVRMTVGDVDPASLGPLPATMEVAAWSPQLAVLRHAAAFVTHAGMNSTMEAIHHGVPMVALPQMPEQVVNADRVAELDLGRRLAPDGVTAGALRAAVDDVTTSVTVRAAVAAMREDAARGGGAVAGADAIVHVLGLPGSSG</sequence>
<dbReference type="InterPro" id="IPR050426">
    <property type="entry name" value="Glycosyltransferase_28"/>
</dbReference>
<dbReference type="Gene3D" id="3.40.50.2000">
    <property type="entry name" value="Glycogen Phosphorylase B"/>
    <property type="match status" value="2"/>
</dbReference>
<keyword evidence="5" id="KW-1185">Reference proteome</keyword>
<dbReference type="InterPro" id="IPR035595">
    <property type="entry name" value="UDP_glycos_trans_CS"/>
</dbReference>
<gene>
    <name evidence="4" type="ORF">GCM10023203_53460</name>
</gene>
<dbReference type="Pfam" id="PF00201">
    <property type="entry name" value="UDPGT"/>
    <property type="match status" value="1"/>
</dbReference>
<keyword evidence="2 3" id="KW-0808">Transferase</keyword>
<dbReference type="InterPro" id="IPR006326">
    <property type="entry name" value="UDPGT_MGT-like"/>
</dbReference>
<protein>
    <submittedName>
        <fullName evidence="4">Glycosyltransferase</fullName>
    </submittedName>
</protein>
<proteinExistence type="inferred from homology"/>
<evidence type="ECO:0000256" key="2">
    <source>
        <dbReference type="ARBA" id="ARBA00022679"/>
    </source>
</evidence>
<dbReference type="CDD" id="cd03784">
    <property type="entry name" value="GT1_Gtf-like"/>
    <property type="match status" value="1"/>
</dbReference>
<dbReference type="PANTHER" id="PTHR48050">
    <property type="entry name" value="STEROL 3-BETA-GLUCOSYLTRANSFERASE"/>
    <property type="match status" value="1"/>
</dbReference>
<keyword evidence="3" id="KW-0328">Glycosyltransferase</keyword>
<dbReference type="NCBIfam" id="TIGR01426">
    <property type="entry name" value="MGT"/>
    <property type="match status" value="1"/>
</dbReference>
<comment type="caution">
    <text evidence="4">The sequence shown here is derived from an EMBL/GenBank/DDBJ whole genome shotgun (WGS) entry which is preliminary data.</text>
</comment>
<dbReference type="EMBL" id="BAABHQ010000023">
    <property type="protein sequence ID" value="GAA4892783.1"/>
    <property type="molecule type" value="Genomic_DNA"/>
</dbReference>
<evidence type="ECO:0000256" key="1">
    <source>
        <dbReference type="ARBA" id="ARBA00009995"/>
    </source>
</evidence>
<dbReference type="PANTHER" id="PTHR48050:SF13">
    <property type="entry name" value="STEROL 3-BETA-GLUCOSYLTRANSFERASE UGT80A2"/>
    <property type="match status" value="1"/>
</dbReference>